<organism evidence="1 2">
    <name type="scientific">Fusarium oxysporum</name>
    <name type="common">Fusarium vascular wilt</name>
    <dbReference type="NCBI Taxonomy" id="5507"/>
    <lineage>
        <taxon>Eukaryota</taxon>
        <taxon>Fungi</taxon>
        <taxon>Dikarya</taxon>
        <taxon>Ascomycota</taxon>
        <taxon>Pezizomycotina</taxon>
        <taxon>Sordariomycetes</taxon>
        <taxon>Hypocreomycetidae</taxon>
        <taxon>Hypocreales</taxon>
        <taxon>Nectriaceae</taxon>
        <taxon>Fusarium</taxon>
        <taxon>Fusarium oxysporum species complex</taxon>
    </lineage>
</organism>
<dbReference type="EMBL" id="FMJY01000007">
    <property type="protein sequence ID" value="SCO87629.1"/>
    <property type="molecule type" value="Genomic_DNA"/>
</dbReference>
<name>A0A2H3U0C1_FUSOX</name>
<reference evidence="2" key="1">
    <citation type="submission" date="2016-09" db="EMBL/GenBank/DDBJ databases">
        <authorList>
            <person name="Guldener U."/>
        </authorList>
    </citation>
    <scope>NUCLEOTIDE SEQUENCE [LARGE SCALE GENOMIC DNA]</scope>
    <source>
        <strain evidence="2">V64-1</strain>
    </source>
</reference>
<proteinExistence type="predicted"/>
<protein>
    <submittedName>
        <fullName evidence="1">Uncharacterized protein</fullName>
    </submittedName>
</protein>
<sequence>MANRLLADLTTA</sequence>
<accession>A0A2H3U0C1</accession>
<gene>
    <name evidence="1" type="ORF">FRV6_11756</name>
</gene>
<evidence type="ECO:0000313" key="2">
    <source>
        <dbReference type="Proteomes" id="UP000219369"/>
    </source>
</evidence>
<dbReference type="Proteomes" id="UP000219369">
    <property type="component" value="Unassembled WGS sequence"/>
</dbReference>
<evidence type="ECO:0000313" key="1">
    <source>
        <dbReference type="EMBL" id="SCO87629.1"/>
    </source>
</evidence>